<protein>
    <recommendedName>
        <fullName evidence="4">DNA-directed RNA polymerase III subunit</fullName>
    </recommendedName>
</protein>
<name>A0AAD9YX57_9LECA</name>
<evidence type="ECO:0000256" key="3">
    <source>
        <dbReference type="ARBA" id="ARBA00023242"/>
    </source>
</evidence>
<evidence type="ECO:0000313" key="7">
    <source>
        <dbReference type="Proteomes" id="UP001276659"/>
    </source>
</evidence>
<evidence type="ECO:0000256" key="2">
    <source>
        <dbReference type="ARBA" id="ARBA00008352"/>
    </source>
</evidence>
<comment type="caution">
    <text evidence="6">The sequence shown here is derived from an EMBL/GenBank/DDBJ whole genome shotgun (WGS) entry which is preliminary data.</text>
</comment>
<dbReference type="PANTHER" id="PTHR15367:SF2">
    <property type="entry name" value="DNA-DIRECTED RNA POLYMERASE III SUBUNIT"/>
    <property type="match status" value="1"/>
</dbReference>
<dbReference type="Proteomes" id="UP001276659">
    <property type="component" value="Unassembled WGS sequence"/>
</dbReference>
<comment type="subcellular location">
    <subcellularLocation>
        <location evidence="1 4">Nucleus</location>
    </subcellularLocation>
</comment>
<feature type="compositionally biased region" description="Polar residues" evidence="5">
    <location>
        <begin position="145"/>
        <end position="159"/>
    </location>
</feature>
<evidence type="ECO:0000256" key="4">
    <source>
        <dbReference type="PIRNR" id="PIRNR000777"/>
    </source>
</evidence>
<comment type="function">
    <text evidence="4">DNA-dependent RNA polymerase catalyzes the transcription of DNA into RNA using the four ribonucleoside triphosphates as substrates. Specific peripheric component of RNA polymerase III which synthesizes small RNAs, such as 5S rRNA and tRNAs.</text>
</comment>
<dbReference type="GO" id="GO:0006383">
    <property type="term" value="P:transcription by RNA polymerase III"/>
    <property type="evidence" value="ECO:0007669"/>
    <property type="project" value="UniProtKB-UniRule"/>
</dbReference>
<dbReference type="Pfam" id="PF11705">
    <property type="entry name" value="RNA_pol_3_Rpc31"/>
    <property type="match status" value="1"/>
</dbReference>
<dbReference type="PIRSF" id="PIRSF000777">
    <property type="entry name" value="RNA_polIII_C31"/>
    <property type="match status" value="1"/>
</dbReference>
<feature type="compositionally biased region" description="Acidic residues" evidence="5">
    <location>
        <begin position="190"/>
        <end position="212"/>
    </location>
</feature>
<proteinExistence type="inferred from homology"/>
<evidence type="ECO:0000256" key="5">
    <source>
        <dbReference type="SAM" id="MobiDB-lite"/>
    </source>
</evidence>
<dbReference type="EMBL" id="JASNWA010000011">
    <property type="protein sequence ID" value="KAK3167614.1"/>
    <property type="molecule type" value="Genomic_DNA"/>
</dbReference>
<dbReference type="PANTHER" id="PTHR15367">
    <property type="entry name" value="DNA-DIRECTED RNA POLYMERASE III"/>
    <property type="match status" value="1"/>
</dbReference>
<dbReference type="AlphaFoldDB" id="A0AAD9YX57"/>
<feature type="region of interest" description="Disordered" evidence="5">
    <location>
        <begin position="38"/>
        <end position="64"/>
    </location>
</feature>
<feature type="region of interest" description="Disordered" evidence="5">
    <location>
        <begin position="1"/>
        <end position="25"/>
    </location>
</feature>
<dbReference type="InterPro" id="IPR024661">
    <property type="entry name" value="RNA_pol_III_Rpc31"/>
</dbReference>
<feature type="compositionally biased region" description="Acidic residues" evidence="5">
    <location>
        <begin position="219"/>
        <end position="235"/>
    </location>
</feature>
<organism evidence="6 7">
    <name type="scientific">Lepraria neglecta</name>
    <dbReference type="NCBI Taxonomy" id="209136"/>
    <lineage>
        <taxon>Eukaryota</taxon>
        <taxon>Fungi</taxon>
        <taxon>Dikarya</taxon>
        <taxon>Ascomycota</taxon>
        <taxon>Pezizomycotina</taxon>
        <taxon>Lecanoromycetes</taxon>
        <taxon>OSLEUM clade</taxon>
        <taxon>Lecanoromycetidae</taxon>
        <taxon>Lecanorales</taxon>
        <taxon>Lecanorineae</taxon>
        <taxon>Stereocaulaceae</taxon>
        <taxon>Lepraria</taxon>
    </lineage>
</organism>
<keyword evidence="3 4" id="KW-0539">Nucleus</keyword>
<sequence length="244" mass="27005">MAPTSKPKGGPRVKKEGKGDLYRIGGVDIPYDPELELDKPKPTPLFPEYKVPTSKPLTSSEKDQVARFRSLRDSIHNGPLYTILGDNVRVGKPGNKPAASFNPFEGMPKYSQRYTKKRRMIPKLDTRPYVLKFFPKELWSTLDPTATKANGVISSSTKGKSLKIPGYEKMDDLDLEMSGDEGEEKVLRDPDEDEPLEGEEVDDDFDDDDDGGDYNAEQYFDDGGDDAGDDYDGGGDDGGGGEYF</sequence>
<evidence type="ECO:0000256" key="1">
    <source>
        <dbReference type="ARBA" id="ARBA00004123"/>
    </source>
</evidence>
<gene>
    <name evidence="6" type="ORF">OEA41_010741</name>
</gene>
<evidence type="ECO:0000313" key="6">
    <source>
        <dbReference type="EMBL" id="KAK3167614.1"/>
    </source>
</evidence>
<comment type="similarity">
    <text evidence="2 4">Belongs to the eukaryotic RPC7 RNA polymerase subunit family.</text>
</comment>
<feature type="compositionally biased region" description="Acidic residues" evidence="5">
    <location>
        <begin position="173"/>
        <end position="183"/>
    </location>
</feature>
<reference evidence="6" key="1">
    <citation type="submission" date="2022-11" db="EMBL/GenBank/DDBJ databases">
        <title>Chromosomal genome sequence assembly and mating type (MAT) locus characterization of the leprose asexual lichenized fungus Lepraria neglecta (Nyl.) Erichsen.</title>
        <authorList>
            <person name="Allen J.L."/>
            <person name="Pfeffer B."/>
        </authorList>
    </citation>
    <scope>NUCLEOTIDE SEQUENCE</scope>
    <source>
        <strain evidence="6">Allen 5258</strain>
    </source>
</reference>
<feature type="region of interest" description="Disordered" evidence="5">
    <location>
        <begin position="145"/>
        <end position="244"/>
    </location>
</feature>
<keyword evidence="7" id="KW-1185">Reference proteome</keyword>
<accession>A0AAD9YX57</accession>
<dbReference type="GO" id="GO:0005666">
    <property type="term" value="C:RNA polymerase III complex"/>
    <property type="evidence" value="ECO:0007669"/>
    <property type="project" value="UniProtKB-UniRule"/>
</dbReference>
<comment type="subunit">
    <text evidence="4">Component of the RNA polymerase III (Pol III) complex.</text>
</comment>